<dbReference type="EMBL" id="CP000504">
    <property type="protein sequence ID" value="ABL88584.1"/>
    <property type="molecule type" value="Genomic_DNA"/>
</dbReference>
<organism evidence="1 2">
    <name type="scientific">Pyrobaculum islandicum (strain DSM 4184 / JCM 9189 / GEO3)</name>
    <dbReference type="NCBI Taxonomy" id="384616"/>
    <lineage>
        <taxon>Archaea</taxon>
        <taxon>Thermoproteota</taxon>
        <taxon>Thermoprotei</taxon>
        <taxon>Thermoproteales</taxon>
        <taxon>Thermoproteaceae</taxon>
        <taxon>Pyrobaculum</taxon>
    </lineage>
</organism>
<dbReference type="eggNOG" id="arCOG00687">
    <property type="taxonomic scope" value="Archaea"/>
</dbReference>
<gene>
    <name evidence="1" type="ordered locus">Pisl_1427</name>
</gene>
<protein>
    <submittedName>
        <fullName evidence="1">Uncharacterized protein</fullName>
    </submittedName>
</protein>
<evidence type="ECO:0000313" key="1">
    <source>
        <dbReference type="EMBL" id="ABL88584.1"/>
    </source>
</evidence>
<dbReference type="KEGG" id="pis:Pisl_1427"/>
<name>A1RUF2_PYRIL</name>
<accession>A1RUF2</accession>
<proteinExistence type="predicted"/>
<evidence type="ECO:0000313" key="2">
    <source>
        <dbReference type="Proteomes" id="UP000002595"/>
    </source>
</evidence>
<dbReference type="AlphaFoldDB" id="A1RUF2"/>
<reference evidence="1" key="1">
    <citation type="submission" date="2006-12" db="EMBL/GenBank/DDBJ databases">
        <title>Complete sequence of Pyrobaculum islandicum DSM 4184.</title>
        <authorList>
            <person name="Copeland A."/>
            <person name="Lucas S."/>
            <person name="Lapidus A."/>
            <person name="Barry K."/>
            <person name="Detter J.C."/>
            <person name="Glavina del Rio T."/>
            <person name="Dalin E."/>
            <person name="Tice H."/>
            <person name="Pitluck S."/>
            <person name="Meincke L."/>
            <person name="Brettin T."/>
            <person name="Bruce D."/>
            <person name="Han C."/>
            <person name="Tapia R."/>
            <person name="Gilna P."/>
            <person name="Schmutz J."/>
            <person name="Larimer F."/>
            <person name="Land M."/>
            <person name="Hauser L."/>
            <person name="Kyrpides N."/>
            <person name="Mikhailova N."/>
            <person name="Cozen A.E."/>
            <person name="Fitz-Gibbon S.T."/>
            <person name="House C.H."/>
            <person name="Saltikov C."/>
            <person name="Lowe T."/>
            <person name="Richardson P."/>
        </authorList>
    </citation>
    <scope>NUCLEOTIDE SEQUENCE [LARGE SCALE GENOMIC DNA]</scope>
    <source>
        <strain evidence="1">DSM 4184</strain>
    </source>
</reference>
<dbReference type="Proteomes" id="UP000002595">
    <property type="component" value="Chromosome"/>
</dbReference>
<sequence>MFWRDVVFHRSIPLNIQLRIEDERDTNKAVFVDLKSGVLRVRKLGILPFVVKLKKSDIAWIRRRLEEGANLKLAFLGVEKRDDKEDPTYGNLYIALMFHIARGEIKQRRS</sequence>
<dbReference type="HOGENOM" id="CLU_2165362_0_0_2"/>
<keyword evidence="2" id="KW-1185">Reference proteome</keyword>